<name>A0ABQ2F2M1_9DEIO</name>
<reference evidence="2" key="1">
    <citation type="journal article" date="2019" name="Int. J. Syst. Evol. Microbiol.">
        <title>The Global Catalogue of Microorganisms (GCM) 10K type strain sequencing project: providing services to taxonomists for standard genome sequencing and annotation.</title>
        <authorList>
            <consortium name="The Broad Institute Genomics Platform"/>
            <consortium name="The Broad Institute Genome Sequencing Center for Infectious Disease"/>
            <person name="Wu L."/>
            <person name="Ma J."/>
        </authorList>
    </citation>
    <scope>NUCLEOTIDE SEQUENCE [LARGE SCALE GENOMIC DNA]</scope>
    <source>
        <strain evidence="2">JCM 30331</strain>
    </source>
</reference>
<dbReference type="RefSeq" id="WP_189012129.1">
    <property type="nucleotide sequence ID" value="NZ_BMPP01000036.1"/>
</dbReference>
<organism evidence="1 2">
    <name type="scientific">Deinococcus malanensis</name>
    <dbReference type="NCBI Taxonomy" id="1706855"/>
    <lineage>
        <taxon>Bacteria</taxon>
        <taxon>Thermotogati</taxon>
        <taxon>Deinococcota</taxon>
        <taxon>Deinococci</taxon>
        <taxon>Deinococcales</taxon>
        <taxon>Deinococcaceae</taxon>
        <taxon>Deinococcus</taxon>
    </lineage>
</organism>
<evidence type="ECO:0000313" key="1">
    <source>
        <dbReference type="EMBL" id="GGK43072.1"/>
    </source>
</evidence>
<evidence type="ECO:0000313" key="2">
    <source>
        <dbReference type="Proteomes" id="UP000647587"/>
    </source>
</evidence>
<keyword evidence="2" id="KW-1185">Reference proteome</keyword>
<dbReference type="EMBL" id="BMPP01000036">
    <property type="protein sequence ID" value="GGK43072.1"/>
    <property type="molecule type" value="Genomic_DNA"/>
</dbReference>
<gene>
    <name evidence="1" type="ORF">GCM10008955_41050</name>
</gene>
<accession>A0ABQ2F2M1</accession>
<protein>
    <submittedName>
        <fullName evidence="1">Uncharacterized protein</fullName>
    </submittedName>
</protein>
<sequence>MTRVHRTTVSLALTRASLLGLHGYLILAAHHDDRTYTLLVTDGEVTQLATGRLTPSGRSMSP</sequence>
<proteinExistence type="predicted"/>
<dbReference type="Proteomes" id="UP000647587">
    <property type="component" value="Unassembled WGS sequence"/>
</dbReference>
<comment type="caution">
    <text evidence="1">The sequence shown here is derived from an EMBL/GenBank/DDBJ whole genome shotgun (WGS) entry which is preliminary data.</text>
</comment>